<evidence type="ECO:0000313" key="1">
    <source>
        <dbReference type="EMBL" id="KAK1457710.1"/>
    </source>
</evidence>
<evidence type="ECO:0000313" key="2">
    <source>
        <dbReference type="Proteomes" id="UP001239795"/>
    </source>
</evidence>
<sequence>MIDSSMPSQWIARLVDGMPLHPGPHVLSWSHLNHRTEFLSLFFRSGSLPHASPTKYASRQRTANAERDPRIGIRIRSRSLALPPASPRHYHIACSEHEIGL</sequence>
<name>A0AAI9UI14_9PEZI</name>
<protein>
    <submittedName>
        <fullName evidence="1">Uncharacterized protein</fullName>
    </submittedName>
</protein>
<comment type="caution">
    <text evidence="1">The sequence shown here is derived from an EMBL/GenBank/DDBJ whole genome shotgun (WGS) entry which is preliminary data.</text>
</comment>
<reference evidence="1 2" key="1">
    <citation type="submission" date="2016-10" db="EMBL/GenBank/DDBJ databases">
        <title>The genome sequence of Colletotrichum fioriniae PJ7.</title>
        <authorList>
            <person name="Baroncelli R."/>
        </authorList>
    </citation>
    <scope>NUCLEOTIDE SEQUENCE [LARGE SCALE GENOMIC DNA]</scope>
    <source>
        <strain evidence="1">Col 31</strain>
    </source>
</reference>
<organism evidence="1 2">
    <name type="scientific">Colletotrichum melonis</name>
    <dbReference type="NCBI Taxonomy" id="1209925"/>
    <lineage>
        <taxon>Eukaryota</taxon>
        <taxon>Fungi</taxon>
        <taxon>Dikarya</taxon>
        <taxon>Ascomycota</taxon>
        <taxon>Pezizomycotina</taxon>
        <taxon>Sordariomycetes</taxon>
        <taxon>Hypocreomycetidae</taxon>
        <taxon>Glomerellales</taxon>
        <taxon>Glomerellaceae</taxon>
        <taxon>Colletotrichum</taxon>
        <taxon>Colletotrichum acutatum species complex</taxon>
    </lineage>
</organism>
<dbReference type="Proteomes" id="UP001239795">
    <property type="component" value="Unassembled WGS sequence"/>
</dbReference>
<gene>
    <name evidence="1" type="ORF">CMEL01_15693</name>
</gene>
<proteinExistence type="predicted"/>
<dbReference type="AlphaFoldDB" id="A0AAI9UI14"/>
<keyword evidence="2" id="KW-1185">Reference proteome</keyword>
<dbReference type="EMBL" id="MLGG01000015">
    <property type="protein sequence ID" value="KAK1457710.1"/>
    <property type="molecule type" value="Genomic_DNA"/>
</dbReference>
<accession>A0AAI9UI14</accession>